<name>A0ABX7PZZ3_9BACT</name>
<reference evidence="2 3" key="1">
    <citation type="submission" date="2021-03" db="EMBL/GenBank/DDBJ databases">
        <title>Geobacter metallireducens gen. nov. sp. nov., a microorganism capable of coupling the complete oxidation of organic compounds to the reduction of iron and other metals.</title>
        <authorList>
            <person name="Li Y."/>
        </authorList>
    </citation>
    <scope>NUCLEOTIDE SEQUENCE [LARGE SCALE GENOMIC DNA]</scope>
    <source>
        <strain evidence="2 3">Jerry-YX</strain>
    </source>
</reference>
<dbReference type="Proteomes" id="UP000663651">
    <property type="component" value="Chromosome"/>
</dbReference>
<feature type="region of interest" description="Disordered" evidence="1">
    <location>
        <begin position="186"/>
        <end position="245"/>
    </location>
</feature>
<accession>A0ABX7PZZ3</accession>
<protein>
    <submittedName>
        <fullName evidence="2">Uncharacterized protein</fullName>
    </submittedName>
</protein>
<feature type="compositionally biased region" description="Polar residues" evidence="1">
    <location>
        <begin position="202"/>
        <end position="215"/>
    </location>
</feature>
<evidence type="ECO:0000313" key="3">
    <source>
        <dbReference type="Proteomes" id="UP000663651"/>
    </source>
</evidence>
<feature type="compositionally biased region" description="Low complexity" evidence="1">
    <location>
        <begin position="216"/>
        <end position="235"/>
    </location>
</feature>
<dbReference type="EMBL" id="CP071382">
    <property type="protein sequence ID" value="QSV44408.1"/>
    <property type="molecule type" value="Genomic_DNA"/>
</dbReference>
<feature type="region of interest" description="Disordered" evidence="1">
    <location>
        <begin position="52"/>
        <end position="103"/>
    </location>
</feature>
<organism evidence="2 3">
    <name type="scientific">Geobacter benzoatilyticus</name>
    <dbReference type="NCBI Taxonomy" id="2815309"/>
    <lineage>
        <taxon>Bacteria</taxon>
        <taxon>Pseudomonadati</taxon>
        <taxon>Thermodesulfobacteriota</taxon>
        <taxon>Desulfuromonadia</taxon>
        <taxon>Geobacterales</taxon>
        <taxon>Geobacteraceae</taxon>
        <taxon>Geobacter</taxon>
    </lineage>
</organism>
<feature type="compositionally biased region" description="Basic and acidic residues" evidence="1">
    <location>
        <begin position="53"/>
        <end position="68"/>
    </location>
</feature>
<evidence type="ECO:0000256" key="1">
    <source>
        <dbReference type="SAM" id="MobiDB-lite"/>
    </source>
</evidence>
<proteinExistence type="predicted"/>
<sequence>MEVSDIRRKVISAISRHAGAMSREQIDQALGTWDRAVKHDLMKSGDLTIDTTAADKRREEREAKERRIGRGPADNMSFMDRLKSKHRLPRGDKGKDDRPLSPTFWKVKHPDGSIWDYKLSPSGALSSREEGQYKIPVYTLEEWQKLHQNILKKSKKEMLIRGRALIAIGFSPKEAAKMAATSYRKETTLMKTKSKPGPRQPWGQSRSLWGNQPAETSAPVQQTQPTPQSAPTRQPWGTLPRTFAGRIPTAGLTGHQAAALRCGVDIDKVSASTLASMDHSQMQTLAAEQVAVSVSGLAEKASLAYVRDPRQRRW</sequence>
<gene>
    <name evidence="2" type="ORF">JZM60_09485</name>
</gene>
<feature type="compositionally biased region" description="Basic and acidic residues" evidence="1">
    <location>
        <begin position="89"/>
        <end position="99"/>
    </location>
</feature>
<dbReference type="RefSeq" id="WP_207162061.1">
    <property type="nucleotide sequence ID" value="NZ_CP071382.1"/>
</dbReference>
<evidence type="ECO:0000313" key="2">
    <source>
        <dbReference type="EMBL" id="QSV44408.1"/>
    </source>
</evidence>
<keyword evidence="3" id="KW-1185">Reference proteome</keyword>